<dbReference type="RefSeq" id="WP_133815157.1">
    <property type="nucleotide sequence ID" value="NZ_CAWPIF010000066.1"/>
</dbReference>
<accession>A0ABX0GNC7</accession>
<protein>
    <submittedName>
        <fullName evidence="1">Uncharacterized protein</fullName>
    </submittedName>
</protein>
<comment type="caution">
    <text evidence="1">The sequence shown here is derived from an EMBL/GenBank/DDBJ whole genome shotgun (WGS) entry which is preliminary data.</text>
</comment>
<proteinExistence type="predicted"/>
<keyword evidence="2" id="KW-1185">Reference proteome</keyword>
<evidence type="ECO:0000313" key="1">
    <source>
        <dbReference type="EMBL" id="NHB90042.1"/>
    </source>
</evidence>
<organism evidence="1 2">
    <name type="scientific">Photorhabdus tasmaniensis</name>
    <dbReference type="NCBI Taxonomy" id="1004159"/>
    <lineage>
        <taxon>Bacteria</taxon>
        <taxon>Pseudomonadati</taxon>
        <taxon>Pseudomonadota</taxon>
        <taxon>Gammaproteobacteria</taxon>
        <taxon>Enterobacterales</taxon>
        <taxon>Morganellaceae</taxon>
        <taxon>Photorhabdus</taxon>
    </lineage>
</organism>
<evidence type="ECO:0000313" key="2">
    <source>
        <dbReference type="Proteomes" id="UP000697802"/>
    </source>
</evidence>
<reference evidence="1 2" key="1">
    <citation type="submission" date="2018-02" db="EMBL/GenBank/DDBJ databases">
        <authorList>
            <person name="Machado R.A."/>
        </authorList>
    </citation>
    <scope>NUCLEOTIDE SEQUENCE [LARGE SCALE GENOMIC DNA]</scope>
    <source>
        <strain evidence="1 2">T327</strain>
    </source>
</reference>
<dbReference type="Proteomes" id="UP000697802">
    <property type="component" value="Unassembled WGS sequence"/>
</dbReference>
<gene>
    <name evidence="1" type="ORF">C5471_20990</name>
</gene>
<sequence>MMSTIPPSNPPSFSQSDLSLSKILMRKQPILPGHNQNHLLISDDIFHNQAKMRDTDHKNKQKQNYFEIIIIDY</sequence>
<dbReference type="EMBL" id="PUJU01000066">
    <property type="protein sequence ID" value="NHB90042.1"/>
    <property type="molecule type" value="Genomic_DNA"/>
</dbReference>
<name>A0ABX0GNC7_9GAMM</name>